<dbReference type="InterPro" id="IPR003593">
    <property type="entry name" value="AAA+_ATPase"/>
</dbReference>
<reference evidence="12 13" key="1">
    <citation type="submission" date="2018-06" db="EMBL/GenBank/DDBJ databases">
        <title>Comparative genomics reveals the genomic features of Rhizophagus irregularis, R. cerebriforme, R. diaphanum and Gigaspora rosea, and their symbiotic lifestyle signature.</title>
        <authorList>
            <person name="Morin E."/>
            <person name="San Clemente H."/>
            <person name="Chen E.C.H."/>
            <person name="De La Providencia I."/>
            <person name="Hainaut M."/>
            <person name="Kuo A."/>
            <person name="Kohler A."/>
            <person name="Murat C."/>
            <person name="Tang N."/>
            <person name="Roy S."/>
            <person name="Loubradou J."/>
            <person name="Henrissat B."/>
            <person name="Grigoriev I.V."/>
            <person name="Corradi N."/>
            <person name="Roux C."/>
            <person name="Martin F.M."/>
        </authorList>
    </citation>
    <scope>NUCLEOTIDE SEQUENCE [LARGE SCALE GENOMIC DNA]</scope>
    <source>
        <strain evidence="12 13">DAOM 227022</strain>
    </source>
</reference>
<dbReference type="InterPro" id="IPR027417">
    <property type="entry name" value="P-loop_NTPase"/>
</dbReference>
<keyword evidence="3 9" id="KW-0812">Transmembrane</keyword>
<keyword evidence="12" id="KW-0378">Hydrolase</keyword>
<accession>A0A397S8U7</accession>
<keyword evidence="2" id="KW-0813">Transport</keyword>
<dbReference type="PROSITE" id="PS00211">
    <property type="entry name" value="ABC_TRANSPORTER_1"/>
    <property type="match status" value="1"/>
</dbReference>
<dbReference type="CDD" id="cd03244">
    <property type="entry name" value="ABCC_MRP_domain2"/>
    <property type="match status" value="1"/>
</dbReference>
<feature type="transmembrane region" description="Helical" evidence="9">
    <location>
        <begin position="126"/>
        <end position="146"/>
    </location>
</feature>
<feature type="domain" description="ABC transporter" evidence="10">
    <location>
        <begin position="610"/>
        <end position="857"/>
    </location>
</feature>
<evidence type="ECO:0000313" key="13">
    <source>
        <dbReference type="Proteomes" id="UP000265703"/>
    </source>
</evidence>
<keyword evidence="5" id="KW-0547">Nucleotide-binding</keyword>
<feature type="transmembrane region" description="Helical" evidence="9">
    <location>
        <begin position="308"/>
        <end position="327"/>
    </location>
</feature>
<dbReference type="OrthoDB" id="6500128at2759"/>
<feature type="transmembrane region" description="Helical" evidence="9">
    <location>
        <begin position="429"/>
        <end position="447"/>
    </location>
</feature>
<dbReference type="PANTHER" id="PTHR24223:SF353">
    <property type="entry name" value="ABC TRANSPORTER ATP-BINDING PROTEIN_PERMEASE VMR1-RELATED"/>
    <property type="match status" value="1"/>
</dbReference>
<evidence type="ECO:0000259" key="11">
    <source>
        <dbReference type="PROSITE" id="PS50929"/>
    </source>
</evidence>
<feature type="transmembrane region" description="Helical" evidence="9">
    <location>
        <begin position="57"/>
        <end position="75"/>
    </location>
</feature>
<evidence type="ECO:0000259" key="10">
    <source>
        <dbReference type="PROSITE" id="PS50893"/>
    </source>
</evidence>
<dbReference type="GO" id="GO:0005524">
    <property type="term" value="F:ATP binding"/>
    <property type="evidence" value="ECO:0007669"/>
    <property type="project" value="UniProtKB-KW"/>
</dbReference>
<sequence length="1239" mass="141229">MSYFDAIPPTIVTLGSFLLLVQKYYNRNDVSIQLINTYTTNNNKNQHVRFSTAKRDTIKLGICIIQTSLFSFLLGWKIDKKISKIINGYSLSDDIIHTGLLVFCWFYSTVIAVIDKQPRIKEWRKTFNIHLTSIFSTAFLCSMWHLRSAFITSIDDDVTTNRLEKIAAICNFILSSIVTAVAITTPRGPPLFDNGRPVTPLTYSSILDVITFAAITPLMKKAYYKVALNDSDIDQLPFNLRALTAYHKFKVWRSESLLYRIWKANNHIMIYQLVATISSALIFYVPTLFLYNFLEFIQENPLNKPSDWGYVCIFGMLISNILSLLSLGQQWYWSASVFNVSVRGMLNAELYAKSLKMLNGLYLKDENKDNESNSSKNNNLAASVGKITNLMAVDTNRIGQFSMWWTTFIDCPIQITIALYFLYQLLGIASIYAFITMIVILPLNQLVSKSFAKSQNELMKVRDHRVNLMNEILQGIRMIKLFAWEKKWKTRILDVRENELKEIFKAFIYVTWYNLIWLATPVLVTIVMFYVFTKVQGNELTPSIAFTSITILNELRMVLTNLPEVFMQAYQASISIRRIETFLDSGEIEIESAKTDTSKIGFKNASVTWNKYEEVDELGSSEFIMKDLNIEFPIGKLSIICGPTGSGKTLLLMSLLRETNLIKGEIFFPRSPEYILNPDPLMSNWILDNCVALVAQESFLQNDSIRNNITFGLPFQEERYKAVIKACALQRDFEILEDGDLTEIGEKGLTLSGGQKQRCSLASFIGNLSSCLHNVIMMIGTIMVISAVTKEFIIASLIFSVAYVFLGLLFAKCSRDMKRLDSVTKSPIYSHFGETIIGISTIRAYGATKKFMEEMLLRIDINNRPFFMKCTLNRWLSVRYNIMGAILTFIAGIFILWNLDRIDAGLAGLSLSFAMAFSKQIMWSVRNYAEFEMSLNSIERVCEFLEISQEAAAIIEPRPPASWPHNGNIKVENLLIKYSQELEPVLHHISFEIFGQEKVGIVGRTGSGKSTISLSLFRFIEPSDGKIIIDGIDISTIGVEDLRSKLTIIPQDPILFTGTIRSNLDVFSQYEEYELYESLRRVHLLPSIEDEQHLTTTLDDNINVFKDLDTPINEGGKNLSQGQRQLLCLARALLKKSKIILMDEATASIDFAMDDKIQKMIRREFVDCTILCIAHRLRTVIDYDRILVLDQGNVIEFDSPYNLISNSNSSFYQMCQNSGEFDILKASIIKQNNNTHEFF</sequence>
<evidence type="ECO:0000256" key="1">
    <source>
        <dbReference type="ARBA" id="ARBA00004141"/>
    </source>
</evidence>
<dbReference type="InterPro" id="IPR003439">
    <property type="entry name" value="ABC_transporter-like_ATP-bd"/>
</dbReference>
<feature type="domain" description="ABC transporter" evidence="10">
    <location>
        <begin position="969"/>
        <end position="1216"/>
    </location>
</feature>
<dbReference type="GO" id="GO:0016887">
    <property type="term" value="F:ATP hydrolysis activity"/>
    <property type="evidence" value="ECO:0007669"/>
    <property type="project" value="InterPro"/>
</dbReference>
<dbReference type="CDD" id="cd18604">
    <property type="entry name" value="ABC_6TM_VMR1_D2_like"/>
    <property type="match status" value="1"/>
</dbReference>
<feature type="transmembrane region" description="Helical" evidence="9">
    <location>
        <begin position="95"/>
        <end position="114"/>
    </location>
</feature>
<name>A0A397S8U7_9GLOM</name>
<keyword evidence="7 9" id="KW-1133">Transmembrane helix</keyword>
<dbReference type="InterPro" id="IPR017871">
    <property type="entry name" value="ABC_transporter-like_CS"/>
</dbReference>
<feature type="domain" description="ABC transmembrane type-1" evidence="11">
    <location>
        <begin position="760"/>
        <end position="933"/>
    </location>
</feature>
<dbReference type="STRING" id="658196.A0A397S8U7"/>
<keyword evidence="6" id="KW-0067">ATP-binding</keyword>
<evidence type="ECO:0000256" key="7">
    <source>
        <dbReference type="ARBA" id="ARBA00022989"/>
    </source>
</evidence>
<dbReference type="SMART" id="SM00382">
    <property type="entry name" value="AAA"/>
    <property type="match status" value="2"/>
</dbReference>
<feature type="domain" description="ABC transmembrane type-1" evidence="11">
    <location>
        <begin position="273"/>
        <end position="571"/>
    </location>
</feature>
<evidence type="ECO:0000256" key="5">
    <source>
        <dbReference type="ARBA" id="ARBA00022741"/>
    </source>
</evidence>
<keyword evidence="4" id="KW-0677">Repeat</keyword>
<evidence type="ECO:0000256" key="9">
    <source>
        <dbReference type="SAM" id="Phobius"/>
    </source>
</evidence>
<dbReference type="AlphaFoldDB" id="A0A397S8U7"/>
<dbReference type="GO" id="GO:0000329">
    <property type="term" value="C:fungal-type vacuole membrane"/>
    <property type="evidence" value="ECO:0007669"/>
    <property type="project" value="TreeGrafter"/>
</dbReference>
<dbReference type="InterPro" id="IPR036640">
    <property type="entry name" value="ABC1_TM_sf"/>
</dbReference>
<dbReference type="FunFam" id="3.40.50.300:FF:000565">
    <property type="entry name" value="ABC bile acid transporter"/>
    <property type="match status" value="1"/>
</dbReference>
<evidence type="ECO:0000313" key="12">
    <source>
        <dbReference type="EMBL" id="RIA81176.1"/>
    </source>
</evidence>
<feature type="transmembrane region" description="Helical" evidence="9">
    <location>
        <begin position="268"/>
        <end position="288"/>
    </location>
</feature>
<evidence type="ECO:0000256" key="8">
    <source>
        <dbReference type="ARBA" id="ARBA00023136"/>
    </source>
</evidence>
<comment type="caution">
    <text evidence="12">The sequence shown here is derived from an EMBL/GenBank/DDBJ whole genome shotgun (WGS) entry which is preliminary data.</text>
</comment>
<dbReference type="PROSITE" id="PS50929">
    <property type="entry name" value="ABC_TM1F"/>
    <property type="match status" value="2"/>
</dbReference>
<dbReference type="SUPFAM" id="SSF52540">
    <property type="entry name" value="P-loop containing nucleoside triphosphate hydrolases"/>
    <property type="match status" value="2"/>
</dbReference>
<proteinExistence type="predicted"/>
<keyword evidence="13" id="KW-1185">Reference proteome</keyword>
<feature type="transmembrane region" description="Helical" evidence="9">
    <location>
        <begin position="764"/>
        <end position="786"/>
    </location>
</feature>
<keyword evidence="8 9" id="KW-0472">Membrane</keyword>
<feature type="transmembrane region" description="Helical" evidence="9">
    <location>
        <begin position="878"/>
        <end position="899"/>
    </location>
</feature>
<dbReference type="PROSITE" id="PS50893">
    <property type="entry name" value="ABC_TRANSPORTER_2"/>
    <property type="match status" value="2"/>
</dbReference>
<dbReference type="Pfam" id="PF00664">
    <property type="entry name" value="ABC_membrane"/>
    <property type="match status" value="2"/>
</dbReference>
<feature type="transmembrane region" description="Helical" evidence="9">
    <location>
        <begin position="6"/>
        <end position="25"/>
    </location>
</feature>
<evidence type="ECO:0000256" key="3">
    <source>
        <dbReference type="ARBA" id="ARBA00022692"/>
    </source>
</evidence>
<dbReference type="CDD" id="cd18596">
    <property type="entry name" value="ABC_6TM_VMR1_D1_like"/>
    <property type="match status" value="1"/>
</dbReference>
<comment type="subcellular location">
    <subcellularLocation>
        <location evidence="1">Membrane</location>
        <topology evidence="1">Multi-pass membrane protein</topology>
    </subcellularLocation>
</comment>
<dbReference type="PANTHER" id="PTHR24223">
    <property type="entry name" value="ATP-BINDING CASSETTE SUB-FAMILY C"/>
    <property type="match status" value="1"/>
</dbReference>
<feature type="transmembrane region" description="Helical" evidence="9">
    <location>
        <begin position="506"/>
        <end position="532"/>
    </location>
</feature>
<organism evidence="12 13">
    <name type="scientific">Glomus cerebriforme</name>
    <dbReference type="NCBI Taxonomy" id="658196"/>
    <lineage>
        <taxon>Eukaryota</taxon>
        <taxon>Fungi</taxon>
        <taxon>Fungi incertae sedis</taxon>
        <taxon>Mucoromycota</taxon>
        <taxon>Glomeromycotina</taxon>
        <taxon>Glomeromycetes</taxon>
        <taxon>Glomerales</taxon>
        <taxon>Glomeraceae</taxon>
        <taxon>Glomus</taxon>
    </lineage>
</organism>
<dbReference type="InterPro" id="IPR050173">
    <property type="entry name" value="ABC_transporter_C-like"/>
</dbReference>
<dbReference type="SUPFAM" id="SSF90123">
    <property type="entry name" value="ABC transporter transmembrane region"/>
    <property type="match status" value="2"/>
</dbReference>
<gene>
    <name evidence="12" type="ORF">C1645_791019</name>
</gene>
<dbReference type="Gene3D" id="3.40.50.300">
    <property type="entry name" value="P-loop containing nucleotide triphosphate hydrolases"/>
    <property type="match status" value="2"/>
</dbReference>
<dbReference type="GO" id="GO:0140359">
    <property type="term" value="F:ABC-type transporter activity"/>
    <property type="evidence" value="ECO:0007669"/>
    <property type="project" value="InterPro"/>
</dbReference>
<dbReference type="InterPro" id="IPR011527">
    <property type="entry name" value="ABC1_TM_dom"/>
</dbReference>
<dbReference type="Gene3D" id="1.20.1560.10">
    <property type="entry name" value="ABC transporter type 1, transmembrane domain"/>
    <property type="match status" value="2"/>
</dbReference>
<dbReference type="Pfam" id="PF00005">
    <property type="entry name" value="ABC_tran"/>
    <property type="match status" value="2"/>
</dbReference>
<evidence type="ECO:0000256" key="6">
    <source>
        <dbReference type="ARBA" id="ARBA00022840"/>
    </source>
</evidence>
<evidence type="ECO:0000256" key="4">
    <source>
        <dbReference type="ARBA" id="ARBA00022737"/>
    </source>
</evidence>
<dbReference type="Proteomes" id="UP000265703">
    <property type="component" value="Unassembled WGS sequence"/>
</dbReference>
<dbReference type="EMBL" id="QKYT01000836">
    <property type="protein sequence ID" value="RIA81176.1"/>
    <property type="molecule type" value="Genomic_DNA"/>
</dbReference>
<protein>
    <submittedName>
        <fullName evidence="12">P-loop containing nucleoside triphosphate hydrolase protein</fullName>
    </submittedName>
</protein>
<evidence type="ECO:0000256" key="2">
    <source>
        <dbReference type="ARBA" id="ARBA00022448"/>
    </source>
</evidence>
<feature type="transmembrane region" description="Helical" evidence="9">
    <location>
        <begin position="792"/>
        <end position="811"/>
    </location>
</feature>